<dbReference type="AlphaFoldDB" id="A0A6G1X1I7"/>
<protein>
    <recommendedName>
        <fullName evidence="1">PucR C-terminal helix-turn-helix domain-containing protein</fullName>
    </recommendedName>
</protein>
<sequence length="297" mass="34768">MVLRKLKRLFPSLVVWEPHLELDFDQYIWLEPEAGQRIGIKKAELSEKDIEILSTFLHRVHVEKRQLTDREELWYQILIENNQIVSQPHGLDSFRFVFFQIESNQIDEHLLEEGLKGIFSAPVPLLWFDSQSGILIEEFSTKDQEPVDFDEVIDVLMSDLYLKIQLFVGEQGDDLNQASAEFQWLKDAADYVFTHSVQRVSHLKESIPLLLVRQLQDEERVRLSNILLKGAKNDEELLRTIRIFLESNSNASEAAKKMYMHRNSLQYRIDKFIEITGIDIKSFEGAVTTYLVLKMLE</sequence>
<evidence type="ECO:0000259" key="1">
    <source>
        <dbReference type="Pfam" id="PF13556"/>
    </source>
</evidence>
<dbReference type="InterPro" id="IPR009057">
    <property type="entry name" value="Homeodomain-like_sf"/>
</dbReference>
<comment type="caution">
    <text evidence="2">The sequence shown here is derived from an EMBL/GenBank/DDBJ whole genome shotgun (WGS) entry which is preliminary data.</text>
</comment>
<dbReference type="InterPro" id="IPR025736">
    <property type="entry name" value="PucR_C-HTH_dom"/>
</dbReference>
<dbReference type="PANTHER" id="PTHR33744">
    <property type="entry name" value="CARBOHYDRATE DIACID REGULATOR"/>
    <property type="match status" value="1"/>
</dbReference>
<dbReference type="Pfam" id="PF13556">
    <property type="entry name" value="HTH_30"/>
    <property type="match status" value="1"/>
</dbReference>
<evidence type="ECO:0000313" key="2">
    <source>
        <dbReference type="EMBL" id="MRG84809.1"/>
    </source>
</evidence>
<dbReference type="PANTHER" id="PTHR33744:SF15">
    <property type="entry name" value="CARBOHYDRATE DIACID REGULATOR"/>
    <property type="match status" value="1"/>
</dbReference>
<name>A0A6G1X1I7_9BACI</name>
<dbReference type="EMBL" id="WJNH01000001">
    <property type="protein sequence ID" value="MRG84809.1"/>
    <property type="molecule type" value="Genomic_DNA"/>
</dbReference>
<dbReference type="InterPro" id="IPR051448">
    <property type="entry name" value="CdaR-like_regulators"/>
</dbReference>
<reference evidence="2 3" key="1">
    <citation type="submission" date="2019-11" db="EMBL/GenBank/DDBJ databases">
        <authorList>
            <person name="Li J."/>
        </authorList>
    </citation>
    <scope>NUCLEOTIDE SEQUENCE [LARGE SCALE GENOMIC DNA]</scope>
    <source>
        <strain evidence="2 3">J4</strain>
    </source>
</reference>
<organism evidence="2 3">
    <name type="scientific">Salinibacillus xinjiangensis</name>
    <dbReference type="NCBI Taxonomy" id="1229268"/>
    <lineage>
        <taxon>Bacteria</taxon>
        <taxon>Bacillati</taxon>
        <taxon>Bacillota</taxon>
        <taxon>Bacilli</taxon>
        <taxon>Bacillales</taxon>
        <taxon>Bacillaceae</taxon>
        <taxon>Salinibacillus</taxon>
    </lineage>
</organism>
<accession>A0A6G1X1I7</accession>
<dbReference type="SUPFAM" id="SSF46689">
    <property type="entry name" value="Homeodomain-like"/>
    <property type="match status" value="1"/>
</dbReference>
<keyword evidence="3" id="KW-1185">Reference proteome</keyword>
<dbReference type="RefSeq" id="WP_153726784.1">
    <property type="nucleotide sequence ID" value="NZ_WJNH01000001.1"/>
</dbReference>
<feature type="domain" description="PucR C-terminal helix-turn-helix" evidence="1">
    <location>
        <begin position="237"/>
        <end position="294"/>
    </location>
</feature>
<evidence type="ECO:0000313" key="3">
    <source>
        <dbReference type="Proteomes" id="UP000480185"/>
    </source>
</evidence>
<dbReference type="OrthoDB" id="9792148at2"/>
<dbReference type="Proteomes" id="UP000480185">
    <property type="component" value="Unassembled WGS sequence"/>
</dbReference>
<dbReference type="Gene3D" id="1.10.10.2840">
    <property type="entry name" value="PucR C-terminal helix-turn-helix domain"/>
    <property type="match status" value="1"/>
</dbReference>
<dbReference type="InterPro" id="IPR042070">
    <property type="entry name" value="PucR_C-HTH_sf"/>
</dbReference>
<proteinExistence type="predicted"/>
<gene>
    <name evidence="2" type="ORF">GH754_00550</name>
</gene>